<keyword evidence="2" id="KW-0808">Transferase</keyword>
<evidence type="ECO:0000313" key="5">
    <source>
        <dbReference type="Proteomes" id="UP000632454"/>
    </source>
</evidence>
<protein>
    <recommendedName>
        <fullName evidence="3">Glycosyltransferase subfamily 4-like N-terminal domain-containing protein</fullName>
    </recommendedName>
</protein>
<dbReference type="RefSeq" id="WP_188490036.1">
    <property type="nucleotide sequence ID" value="NZ_BMCS01000001.1"/>
</dbReference>
<reference evidence="5" key="1">
    <citation type="journal article" date="2019" name="Int. J. Syst. Evol. Microbiol.">
        <title>The Global Catalogue of Microorganisms (GCM) 10K type strain sequencing project: providing services to taxonomists for standard genome sequencing and annotation.</title>
        <authorList>
            <consortium name="The Broad Institute Genomics Platform"/>
            <consortium name="The Broad Institute Genome Sequencing Center for Infectious Disease"/>
            <person name="Wu L."/>
            <person name="Ma J."/>
        </authorList>
    </citation>
    <scope>NUCLEOTIDE SEQUENCE [LARGE SCALE GENOMIC DNA]</scope>
    <source>
        <strain evidence="5">CCM 7855</strain>
    </source>
</reference>
<comment type="caution">
    <text evidence="4">The sequence shown here is derived from an EMBL/GenBank/DDBJ whole genome shotgun (WGS) entry which is preliminary data.</text>
</comment>
<dbReference type="Pfam" id="PF13579">
    <property type="entry name" value="Glyco_trans_4_4"/>
    <property type="match status" value="1"/>
</dbReference>
<accession>A0ABQ1UW68</accession>
<gene>
    <name evidence="4" type="ORF">GCM10007298_25520</name>
</gene>
<evidence type="ECO:0000313" key="4">
    <source>
        <dbReference type="EMBL" id="GGF28602.1"/>
    </source>
</evidence>
<organism evidence="4 5">
    <name type="scientific">Williamsia phyllosphaerae</name>
    <dbReference type="NCBI Taxonomy" id="885042"/>
    <lineage>
        <taxon>Bacteria</taxon>
        <taxon>Bacillati</taxon>
        <taxon>Actinomycetota</taxon>
        <taxon>Actinomycetes</taxon>
        <taxon>Mycobacteriales</taxon>
        <taxon>Nocardiaceae</taxon>
        <taxon>Williamsia</taxon>
    </lineage>
</organism>
<keyword evidence="1" id="KW-0328">Glycosyltransferase</keyword>
<dbReference type="SUPFAM" id="SSF53756">
    <property type="entry name" value="UDP-Glycosyltransferase/glycogen phosphorylase"/>
    <property type="match status" value="1"/>
</dbReference>
<name>A0ABQ1UW68_9NOCA</name>
<feature type="domain" description="Glycosyltransferase subfamily 4-like N-terminal" evidence="3">
    <location>
        <begin position="20"/>
        <end position="188"/>
    </location>
</feature>
<dbReference type="Pfam" id="PF13692">
    <property type="entry name" value="Glyco_trans_1_4"/>
    <property type="match status" value="1"/>
</dbReference>
<dbReference type="Gene3D" id="3.40.50.2000">
    <property type="entry name" value="Glycogen Phosphorylase B"/>
    <property type="match status" value="2"/>
</dbReference>
<dbReference type="InterPro" id="IPR028098">
    <property type="entry name" value="Glyco_trans_4-like_N"/>
</dbReference>
<dbReference type="EMBL" id="BMCS01000001">
    <property type="protein sequence ID" value="GGF28602.1"/>
    <property type="molecule type" value="Genomic_DNA"/>
</dbReference>
<evidence type="ECO:0000256" key="1">
    <source>
        <dbReference type="ARBA" id="ARBA00022676"/>
    </source>
</evidence>
<evidence type="ECO:0000256" key="2">
    <source>
        <dbReference type="ARBA" id="ARBA00022679"/>
    </source>
</evidence>
<evidence type="ECO:0000259" key="3">
    <source>
        <dbReference type="Pfam" id="PF13579"/>
    </source>
</evidence>
<keyword evidence="5" id="KW-1185">Reference proteome</keyword>
<proteinExistence type="predicted"/>
<dbReference type="Proteomes" id="UP000632454">
    <property type="component" value="Unassembled WGS sequence"/>
</dbReference>
<sequence>MTSVTLVMSKDPVAERGGDVELSRLLITLAADDFDVSAICLSPESGVVTMDLASTGLELTRVRKPAVAPHRLAVQVLRSRRSLVHARFDTPDLRAAIDSTRSDVVVAEHSYMAESFLNSARRGSARLVVNTHVSESLVWRATRGILGRIEEPRLLRDELRVARAADAVGTFDADEAEFYRARGVHGARWLDLTLPPAEQVAVADTPPRLVFMGTRDWPPNQEAFEYALALWPAISAGIEDAELCVIGAKKTGVRDPVYPAGVRDLGFVDDLHGFLGTCRAMVAPIVTGGGVRVKILDAARIGLPVVGTSAAVGSLGETFGLSTHDSDEAFVAACRGFLTDASSAARAGADLYEINRDRWVRRAPHAAVAALLDGTQAPTR</sequence>